<organism evidence="1">
    <name type="scientific">Pseudogymnoascus destructans</name>
    <dbReference type="NCBI Taxonomy" id="655981"/>
    <lineage>
        <taxon>Eukaryota</taxon>
        <taxon>Fungi</taxon>
        <taxon>Dikarya</taxon>
        <taxon>Ascomycota</taxon>
        <taxon>Pezizomycotina</taxon>
        <taxon>Leotiomycetes</taxon>
        <taxon>Thelebolales</taxon>
        <taxon>Thelebolaceae</taxon>
        <taxon>Pseudogymnoascus</taxon>
    </lineage>
</organism>
<dbReference type="EMBL" id="KV441399">
    <property type="protein sequence ID" value="OAF57676.1"/>
    <property type="molecule type" value="Genomic_DNA"/>
</dbReference>
<protein>
    <submittedName>
        <fullName evidence="1">Uncharacterized protein</fullName>
    </submittedName>
</protein>
<sequence>MTAKVSSGRHPVCHLDEFIRGKRDPYWLNCEDEKYAWISQDGSRFANAANGVDYHGEPTRTPMNDADNNIKLYWDAFSTAPGTILLNSLSKASFSSALHVSNTAPKSDNSLAKTSACKAPNILFLSIAPPQTTKVKMHNAIFQAPAIP</sequence>
<proteinExistence type="predicted"/>
<dbReference type="OrthoDB" id="3438166at2759"/>
<dbReference type="GeneID" id="36288607"/>
<accession>A0A177A679</accession>
<dbReference type="RefSeq" id="XP_024322964.1">
    <property type="nucleotide sequence ID" value="XM_024469162.1"/>
</dbReference>
<dbReference type="VEuPathDB" id="FungiDB:GMDG_06667"/>
<evidence type="ECO:0000313" key="1">
    <source>
        <dbReference type="EMBL" id="OAF57676.1"/>
    </source>
</evidence>
<feature type="non-terminal residue" evidence="1">
    <location>
        <position position="148"/>
    </location>
</feature>
<dbReference type="Proteomes" id="UP000077154">
    <property type="component" value="Unassembled WGS sequence"/>
</dbReference>
<reference evidence="1" key="1">
    <citation type="submission" date="2016-03" db="EMBL/GenBank/DDBJ databases">
        <title>Updated assembly of Pseudogymnoascus destructans, the fungus causing white-nose syndrome of bats.</title>
        <authorList>
            <person name="Palmer J.M."/>
            <person name="Drees K.P."/>
            <person name="Foster J.T."/>
            <person name="Lindner D.L."/>
        </authorList>
    </citation>
    <scope>NUCLEOTIDE SEQUENCE [LARGE SCALE GENOMIC DNA]</scope>
    <source>
        <strain evidence="1">20631-21</strain>
    </source>
</reference>
<name>A0A177A679_9PEZI</name>
<gene>
    <name evidence="1" type="ORF">VC83_05542</name>
</gene>
<dbReference type="AlphaFoldDB" id="A0A177A679"/>